<evidence type="ECO:0000313" key="4">
    <source>
        <dbReference type="EMBL" id="RPD98750.1"/>
    </source>
</evidence>
<feature type="domain" description="SHSP" evidence="3">
    <location>
        <begin position="32"/>
        <end position="144"/>
    </location>
</feature>
<dbReference type="Gene3D" id="2.60.40.790">
    <property type="match status" value="1"/>
</dbReference>
<evidence type="ECO:0000256" key="1">
    <source>
        <dbReference type="PROSITE-ProRule" id="PRU00285"/>
    </source>
</evidence>
<evidence type="ECO:0000256" key="2">
    <source>
        <dbReference type="RuleBase" id="RU003616"/>
    </source>
</evidence>
<dbReference type="Pfam" id="PF00011">
    <property type="entry name" value="HSP20"/>
    <property type="match status" value="1"/>
</dbReference>
<keyword evidence="5" id="KW-1185">Reference proteome</keyword>
<comment type="similarity">
    <text evidence="1 2">Belongs to the small heat shock protein (HSP20) family.</text>
</comment>
<sequence>MSLIKFNERFPLSTSVFDTILSTDNMFNDNFFVKNSLMPAINVKENDKDFVIELAAPGFLKEDFEIAIDNNELHISAAKKTEKEEENYLCKEFSYDSFKRSLRLPENINLDKNIIAHFKNGVLTMKMLKKEEKKVTSKKVVEIS</sequence>
<protein>
    <submittedName>
        <fullName evidence="4">Hsp20/alpha crystallin family protein</fullName>
    </submittedName>
</protein>
<dbReference type="AlphaFoldDB" id="A0A3N4P2C7"/>
<dbReference type="PANTHER" id="PTHR11527">
    <property type="entry name" value="HEAT-SHOCK PROTEIN 20 FAMILY MEMBER"/>
    <property type="match status" value="1"/>
</dbReference>
<organism evidence="4 5">
    <name type="scientific">Aureibaculum marinum</name>
    <dbReference type="NCBI Taxonomy" id="2487930"/>
    <lineage>
        <taxon>Bacteria</taxon>
        <taxon>Pseudomonadati</taxon>
        <taxon>Bacteroidota</taxon>
        <taxon>Flavobacteriia</taxon>
        <taxon>Flavobacteriales</taxon>
        <taxon>Flavobacteriaceae</taxon>
        <taxon>Aureibaculum</taxon>
    </lineage>
</organism>
<evidence type="ECO:0000313" key="5">
    <source>
        <dbReference type="Proteomes" id="UP000270856"/>
    </source>
</evidence>
<dbReference type="SUPFAM" id="SSF49764">
    <property type="entry name" value="HSP20-like chaperones"/>
    <property type="match status" value="1"/>
</dbReference>
<reference evidence="4 5" key="1">
    <citation type="submission" date="2018-11" db="EMBL/GenBank/DDBJ databases">
        <title>Aureibaculum marinum gen. nov., sp. nov., a member of the family Flavobacteriaceae isolated from the Bohai Sea.</title>
        <authorList>
            <person name="Ji X."/>
        </authorList>
    </citation>
    <scope>NUCLEOTIDE SEQUENCE [LARGE SCALE GENOMIC DNA]</scope>
    <source>
        <strain evidence="4 5">BH-SD17</strain>
    </source>
</reference>
<dbReference type="CDD" id="cd06464">
    <property type="entry name" value="ACD_sHsps-like"/>
    <property type="match status" value="1"/>
</dbReference>
<name>A0A3N4P2C7_9FLAO</name>
<gene>
    <name evidence="4" type="ORF">EGM88_06050</name>
</gene>
<dbReference type="OrthoDB" id="9814487at2"/>
<dbReference type="Proteomes" id="UP000270856">
    <property type="component" value="Unassembled WGS sequence"/>
</dbReference>
<dbReference type="EMBL" id="RPFJ01000006">
    <property type="protein sequence ID" value="RPD98750.1"/>
    <property type="molecule type" value="Genomic_DNA"/>
</dbReference>
<dbReference type="InterPro" id="IPR002068">
    <property type="entry name" value="A-crystallin/Hsp20_dom"/>
</dbReference>
<accession>A0A3N4P2C7</accession>
<evidence type="ECO:0000259" key="3">
    <source>
        <dbReference type="PROSITE" id="PS01031"/>
    </source>
</evidence>
<comment type="caution">
    <text evidence="4">The sequence shown here is derived from an EMBL/GenBank/DDBJ whole genome shotgun (WGS) entry which is preliminary data.</text>
</comment>
<dbReference type="PROSITE" id="PS01031">
    <property type="entry name" value="SHSP"/>
    <property type="match status" value="1"/>
</dbReference>
<proteinExistence type="inferred from homology"/>
<dbReference type="InterPro" id="IPR008978">
    <property type="entry name" value="HSP20-like_chaperone"/>
</dbReference>
<dbReference type="InterPro" id="IPR031107">
    <property type="entry name" value="Small_HSP"/>
</dbReference>